<name>M7YHB2_TRIUA</name>
<dbReference type="EMBL" id="KD273066">
    <property type="protein sequence ID" value="EMS46557.1"/>
    <property type="molecule type" value="Genomic_DNA"/>
</dbReference>
<dbReference type="AlphaFoldDB" id="M7YHB2"/>
<reference evidence="1" key="1">
    <citation type="journal article" date="2013" name="Nature">
        <title>Draft genome of the wheat A-genome progenitor Triticum urartu.</title>
        <authorList>
            <person name="Ling H.Q."/>
            <person name="Zhao S."/>
            <person name="Liu D."/>
            <person name="Wang J."/>
            <person name="Sun H."/>
            <person name="Zhang C."/>
            <person name="Fan H."/>
            <person name="Li D."/>
            <person name="Dong L."/>
            <person name="Tao Y."/>
            <person name="Gao C."/>
            <person name="Wu H."/>
            <person name="Li Y."/>
            <person name="Cui Y."/>
            <person name="Guo X."/>
            <person name="Zheng S."/>
            <person name="Wang B."/>
            <person name="Yu K."/>
            <person name="Liang Q."/>
            <person name="Yang W."/>
            <person name="Lou X."/>
            <person name="Chen J."/>
            <person name="Feng M."/>
            <person name="Jian J."/>
            <person name="Zhang X."/>
            <person name="Luo G."/>
            <person name="Jiang Y."/>
            <person name="Liu J."/>
            <person name="Wang Z."/>
            <person name="Sha Y."/>
            <person name="Zhang B."/>
            <person name="Wu H."/>
            <person name="Tang D."/>
            <person name="Shen Q."/>
            <person name="Xue P."/>
            <person name="Zou S."/>
            <person name="Wang X."/>
            <person name="Liu X."/>
            <person name="Wang F."/>
            <person name="Yang Y."/>
            <person name="An X."/>
            <person name="Dong Z."/>
            <person name="Zhang K."/>
            <person name="Zhang X."/>
            <person name="Luo M.C."/>
            <person name="Dvorak J."/>
            <person name="Tong Y."/>
            <person name="Wang J."/>
            <person name="Yang H."/>
            <person name="Li Z."/>
            <person name="Wang D."/>
            <person name="Zhang A."/>
            <person name="Wang J."/>
        </authorList>
    </citation>
    <scope>NUCLEOTIDE SEQUENCE</scope>
</reference>
<accession>M7YHB2</accession>
<protein>
    <submittedName>
        <fullName evidence="1">Uncharacterized protein</fullName>
    </submittedName>
</protein>
<sequence length="74" mass="8452">MAIDHESPFKELRLKNRRIMGGGAPEPDEEEAEAQVIPGNAPVCWERMDDCLLRNMVLLNLQSSFRMGQRLILN</sequence>
<evidence type="ECO:0000313" key="1">
    <source>
        <dbReference type="EMBL" id="EMS46557.1"/>
    </source>
</evidence>
<proteinExistence type="predicted"/>
<organism evidence="1">
    <name type="scientific">Triticum urartu</name>
    <name type="common">Red wild einkorn</name>
    <name type="synonym">Crithodium urartu</name>
    <dbReference type="NCBI Taxonomy" id="4572"/>
    <lineage>
        <taxon>Eukaryota</taxon>
        <taxon>Viridiplantae</taxon>
        <taxon>Streptophyta</taxon>
        <taxon>Embryophyta</taxon>
        <taxon>Tracheophyta</taxon>
        <taxon>Spermatophyta</taxon>
        <taxon>Magnoliopsida</taxon>
        <taxon>Liliopsida</taxon>
        <taxon>Poales</taxon>
        <taxon>Poaceae</taxon>
        <taxon>BOP clade</taxon>
        <taxon>Pooideae</taxon>
        <taxon>Triticodae</taxon>
        <taxon>Triticeae</taxon>
        <taxon>Triticinae</taxon>
        <taxon>Triticum</taxon>
    </lineage>
</organism>
<gene>
    <name evidence="1" type="ORF">TRIUR3_31662</name>
</gene>